<dbReference type="EMBL" id="AAQJ02000001">
    <property type="protein sequence ID" value="EDP46032.1"/>
    <property type="molecule type" value="Genomic_DNA"/>
</dbReference>
<dbReference type="InterPro" id="IPR000905">
    <property type="entry name" value="Gcp-like_dom"/>
</dbReference>
<reference evidence="8" key="1">
    <citation type="submission" date="2006-04" db="EMBL/GenBank/DDBJ databases">
        <authorList>
            <person name="Seshadri R."/>
            <person name="Federici B.A."/>
        </authorList>
    </citation>
    <scope>NUCLEOTIDE SEQUENCE [LARGE SCALE GENOMIC DNA]</scope>
</reference>
<dbReference type="Gene3D" id="3.30.420.40">
    <property type="match status" value="2"/>
</dbReference>
<dbReference type="InterPro" id="IPR022496">
    <property type="entry name" value="T6A_TsaB"/>
</dbReference>
<evidence type="ECO:0000256" key="5">
    <source>
        <dbReference type="ARBA" id="ARBA00022694"/>
    </source>
</evidence>
<dbReference type="PANTHER" id="PTHR11735">
    <property type="entry name" value="TRNA N6-ADENOSINE THREONYLCARBAMOYLTRANSFERASE"/>
    <property type="match status" value="1"/>
</dbReference>
<dbReference type="GO" id="GO:0005829">
    <property type="term" value="C:cytosol"/>
    <property type="evidence" value="ECO:0007669"/>
    <property type="project" value="TreeGrafter"/>
</dbReference>
<dbReference type="Pfam" id="PF00814">
    <property type="entry name" value="TsaD"/>
    <property type="match status" value="1"/>
</dbReference>
<dbReference type="InterPro" id="IPR043129">
    <property type="entry name" value="ATPase_NBD"/>
</dbReference>
<keyword evidence="4" id="KW-0963">Cytoplasm</keyword>
<evidence type="ECO:0000259" key="7">
    <source>
        <dbReference type="Pfam" id="PF00814"/>
    </source>
</evidence>
<evidence type="ECO:0000256" key="4">
    <source>
        <dbReference type="ARBA" id="ARBA00022490"/>
    </source>
</evidence>
<comment type="similarity">
    <text evidence="2">Belongs to the KAE1 / TsaD family. TsaB subfamily.</text>
</comment>
<dbReference type="Proteomes" id="UP000054075">
    <property type="component" value="Unassembled WGS sequence"/>
</dbReference>
<proteinExistence type="inferred from homology"/>
<dbReference type="SUPFAM" id="SSF53067">
    <property type="entry name" value="Actin-like ATPase domain"/>
    <property type="match status" value="2"/>
</dbReference>
<evidence type="ECO:0000256" key="3">
    <source>
        <dbReference type="ARBA" id="ARBA00019012"/>
    </source>
</evidence>
<dbReference type="FunFam" id="3.30.420.40:FF:000097">
    <property type="entry name" value="tRNA threonylcarbamoyladenosine biosynthesis protein TsaB"/>
    <property type="match status" value="1"/>
</dbReference>
<gene>
    <name evidence="8" type="ORF">RICGR_0780</name>
</gene>
<dbReference type="RefSeq" id="WP_006035019.1">
    <property type="nucleotide sequence ID" value="NZ_AAQJ02000001.1"/>
</dbReference>
<dbReference type="PANTHER" id="PTHR11735:SF11">
    <property type="entry name" value="TRNA THREONYLCARBAMOYLADENOSINE BIOSYNTHESIS PROTEIN TSAB"/>
    <property type="match status" value="1"/>
</dbReference>
<name>A8PMN7_9COXI</name>
<evidence type="ECO:0000256" key="6">
    <source>
        <dbReference type="ARBA" id="ARBA00032446"/>
    </source>
</evidence>
<accession>A8PMN7</accession>
<comment type="caution">
    <text evidence="8">The sequence shown here is derived from an EMBL/GenBank/DDBJ whole genome shotgun (WGS) entry which is preliminary data.</text>
</comment>
<dbReference type="CDD" id="cd24032">
    <property type="entry name" value="ASKHA_NBD_TsaB"/>
    <property type="match status" value="1"/>
</dbReference>
<protein>
    <recommendedName>
        <fullName evidence="3">tRNA threonylcarbamoyladenosine biosynthesis protein TsaB</fullName>
    </recommendedName>
    <alternativeName>
        <fullName evidence="6">t(6)A37 threonylcarbamoyladenosine biosynthesis protein TsaB</fullName>
    </alternativeName>
</protein>
<dbReference type="AlphaFoldDB" id="A8PMN7"/>
<evidence type="ECO:0000313" key="8">
    <source>
        <dbReference type="EMBL" id="EDP46032.1"/>
    </source>
</evidence>
<evidence type="ECO:0000256" key="2">
    <source>
        <dbReference type="ARBA" id="ARBA00010493"/>
    </source>
</evidence>
<organism evidence="8 9">
    <name type="scientific">Rickettsiella grylli</name>
    <dbReference type="NCBI Taxonomy" id="59196"/>
    <lineage>
        <taxon>Bacteria</taxon>
        <taxon>Pseudomonadati</taxon>
        <taxon>Pseudomonadota</taxon>
        <taxon>Gammaproteobacteria</taxon>
        <taxon>Legionellales</taxon>
        <taxon>Coxiellaceae</taxon>
        <taxon>Rickettsiella</taxon>
    </lineage>
</organism>
<dbReference type="NCBIfam" id="TIGR03725">
    <property type="entry name" value="T6A_YeaZ"/>
    <property type="match status" value="1"/>
</dbReference>
<dbReference type="eggNOG" id="COG1214">
    <property type="taxonomic scope" value="Bacteria"/>
</dbReference>
<dbReference type="GO" id="GO:0002949">
    <property type="term" value="P:tRNA threonylcarbamoyladenosine modification"/>
    <property type="evidence" value="ECO:0007669"/>
    <property type="project" value="InterPro"/>
</dbReference>
<evidence type="ECO:0000256" key="1">
    <source>
        <dbReference type="ARBA" id="ARBA00004496"/>
    </source>
</evidence>
<keyword evidence="9" id="KW-1185">Reference proteome</keyword>
<dbReference type="OrthoDB" id="9809995at2"/>
<comment type="subcellular location">
    <subcellularLocation>
        <location evidence="1">Cytoplasm</location>
    </subcellularLocation>
</comment>
<evidence type="ECO:0000313" key="9">
    <source>
        <dbReference type="Proteomes" id="UP000054075"/>
    </source>
</evidence>
<reference evidence="8" key="2">
    <citation type="submission" date="2007-10" db="EMBL/GenBank/DDBJ databases">
        <authorList>
            <person name="Myers G.S."/>
        </authorList>
    </citation>
    <scope>NUCLEOTIDE SEQUENCE [LARGE SCALE GENOMIC DNA]</scope>
</reference>
<sequence>MKSITLLAIDTSTEACSAALMCQGRVEERYRFAARTHTQLILPMMQSLLEEASLKLNDLDALAFTRGPGSFTGIRLAASIIQASAFSADLPVVLVSSLHCLAQGTYREKQAKQVFAAIDAHLQEVFFASYRLNPETSLMQASGSEQLGLPQEAHTDLTDFVGVGSGWDRYHALFKKQFNNRLQQWYPQRYPRAYDAAILATHAYHQGETVTAGEALPTYLRETVAQQRGFDG</sequence>
<keyword evidence="5" id="KW-0819">tRNA processing</keyword>
<feature type="domain" description="Gcp-like" evidence="7">
    <location>
        <begin position="32"/>
        <end position="209"/>
    </location>
</feature>
<dbReference type="STRING" id="59196.RICGR_0780"/>